<comment type="caution">
    <text evidence="2">The sequence shown here is derived from an EMBL/GenBank/DDBJ whole genome shotgun (WGS) entry which is preliminary data.</text>
</comment>
<dbReference type="EMBL" id="WSZM01000264">
    <property type="protein sequence ID" value="KAF4036514.1"/>
    <property type="molecule type" value="Genomic_DNA"/>
</dbReference>
<protein>
    <submittedName>
        <fullName evidence="2">Uncharacterized protein</fullName>
    </submittedName>
</protein>
<proteinExistence type="predicted"/>
<feature type="region of interest" description="Disordered" evidence="1">
    <location>
        <begin position="1"/>
        <end position="25"/>
    </location>
</feature>
<evidence type="ECO:0000313" key="3">
    <source>
        <dbReference type="Proteomes" id="UP000602510"/>
    </source>
</evidence>
<accession>A0A833W0A4</accession>
<evidence type="ECO:0000256" key="1">
    <source>
        <dbReference type="SAM" id="MobiDB-lite"/>
    </source>
</evidence>
<evidence type="ECO:0000313" key="2">
    <source>
        <dbReference type="EMBL" id="KAF4036514.1"/>
    </source>
</evidence>
<name>A0A833W0A4_PHYIN</name>
<reference evidence="2" key="1">
    <citation type="submission" date="2020-04" db="EMBL/GenBank/DDBJ databases">
        <title>Hybrid Assembly of Korean Phytophthora infestans isolates.</title>
        <authorList>
            <person name="Prokchorchik M."/>
            <person name="Lee Y."/>
            <person name="Seo J."/>
            <person name="Cho J.-H."/>
            <person name="Park Y.-E."/>
            <person name="Jang D.-C."/>
            <person name="Im J.-S."/>
            <person name="Choi J.-G."/>
            <person name="Park H.-J."/>
            <person name="Lee G.-B."/>
            <person name="Lee Y.-G."/>
            <person name="Hong S.-Y."/>
            <person name="Cho K."/>
            <person name="Sohn K.H."/>
        </authorList>
    </citation>
    <scope>NUCLEOTIDE SEQUENCE</scope>
    <source>
        <strain evidence="2">KR_1_A1</strain>
    </source>
</reference>
<sequence length="77" mass="8461">MALHHDVIFPGSVSGRQEDMSSVGDRPYQAATSSVDFMGWIYDLRKHYATSILVLAHTDAKASTMTREQAVSGSNKM</sequence>
<organism evidence="2 3">
    <name type="scientific">Phytophthora infestans</name>
    <name type="common">Potato late blight agent</name>
    <name type="synonym">Botrytis infestans</name>
    <dbReference type="NCBI Taxonomy" id="4787"/>
    <lineage>
        <taxon>Eukaryota</taxon>
        <taxon>Sar</taxon>
        <taxon>Stramenopiles</taxon>
        <taxon>Oomycota</taxon>
        <taxon>Peronosporomycetes</taxon>
        <taxon>Peronosporales</taxon>
        <taxon>Peronosporaceae</taxon>
        <taxon>Phytophthora</taxon>
    </lineage>
</organism>
<keyword evidence="3" id="KW-1185">Reference proteome</keyword>
<dbReference type="Proteomes" id="UP000602510">
    <property type="component" value="Unassembled WGS sequence"/>
</dbReference>
<gene>
    <name evidence="2" type="ORF">GN244_ATG11220</name>
</gene>
<dbReference type="AlphaFoldDB" id="A0A833W0A4"/>